<proteinExistence type="predicted"/>
<name>A0AA91GJ25_9ENTE</name>
<dbReference type="Pfam" id="PF00293">
    <property type="entry name" value="NUDIX"/>
    <property type="match status" value="1"/>
</dbReference>
<dbReference type="EMBL" id="JXLC01000003">
    <property type="protein sequence ID" value="OJG93101.1"/>
    <property type="molecule type" value="Genomic_DNA"/>
</dbReference>
<dbReference type="Gene3D" id="3.90.79.10">
    <property type="entry name" value="Nucleoside Triphosphate Pyrophosphohydrolase"/>
    <property type="match status" value="1"/>
</dbReference>
<dbReference type="InterPro" id="IPR020084">
    <property type="entry name" value="NUDIX_hydrolase_CS"/>
</dbReference>
<dbReference type="Proteomes" id="UP000183039">
    <property type="component" value="Unassembled WGS sequence"/>
</dbReference>
<dbReference type="PROSITE" id="PS00893">
    <property type="entry name" value="NUDIX_BOX"/>
    <property type="match status" value="1"/>
</dbReference>
<gene>
    <name evidence="3" type="ORF">RV15_GL002235</name>
</gene>
<dbReference type="PROSITE" id="PS51462">
    <property type="entry name" value="NUDIX"/>
    <property type="match status" value="1"/>
</dbReference>
<reference evidence="3 4" key="1">
    <citation type="submission" date="2014-12" db="EMBL/GenBank/DDBJ databases">
        <title>Draft genome sequences of 29 type strains of Enterococci.</title>
        <authorList>
            <person name="Zhong Z."/>
            <person name="Sun Z."/>
            <person name="Liu W."/>
            <person name="Zhang W."/>
            <person name="Zhang H."/>
        </authorList>
    </citation>
    <scope>NUCLEOTIDE SEQUENCE [LARGE SCALE GENOMIC DNA]</scope>
    <source>
        <strain evidence="3 4">DSM 22801</strain>
    </source>
</reference>
<accession>A0AA91GJ25</accession>
<organism evidence="3 4">
    <name type="scientific">Enterococcus silesiacus</name>
    <dbReference type="NCBI Taxonomy" id="332949"/>
    <lineage>
        <taxon>Bacteria</taxon>
        <taxon>Bacillati</taxon>
        <taxon>Bacillota</taxon>
        <taxon>Bacilli</taxon>
        <taxon>Lactobacillales</taxon>
        <taxon>Enterococcaceae</taxon>
        <taxon>Enterococcus</taxon>
    </lineage>
</organism>
<dbReference type="InterPro" id="IPR000086">
    <property type="entry name" value="NUDIX_hydrolase_dom"/>
</dbReference>
<protein>
    <recommendedName>
        <fullName evidence="2">Nudix hydrolase domain-containing protein</fullName>
    </recommendedName>
</protein>
<dbReference type="AlphaFoldDB" id="A0AA91GJ25"/>
<dbReference type="GO" id="GO:0016787">
    <property type="term" value="F:hydrolase activity"/>
    <property type="evidence" value="ECO:0007669"/>
    <property type="project" value="UniProtKB-KW"/>
</dbReference>
<sequence length="115" mass="13655">MWANRWDYNASGVVSKGEELFQAAERELLEETGLLIDLRDIPSRLTVSFEEGWNEIYFITKNVALEDLNLQEEVSEMNWVTESEYLNMLSKNEFIPYIYAKSIYDFYRSQNESLY</sequence>
<feature type="domain" description="Nudix hydrolase" evidence="2">
    <location>
        <begin position="1"/>
        <end position="102"/>
    </location>
</feature>
<evidence type="ECO:0000259" key="2">
    <source>
        <dbReference type="PROSITE" id="PS51462"/>
    </source>
</evidence>
<dbReference type="SUPFAM" id="SSF55811">
    <property type="entry name" value="Nudix"/>
    <property type="match status" value="1"/>
</dbReference>
<keyword evidence="1" id="KW-0378">Hydrolase</keyword>
<evidence type="ECO:0000313" key="4">
    <source>
        <dbReference type="Proteomes" id="UP000183039"/>
    </source>
</evidence>
<evidence type="ECO:0000256" key="1">
    <source>
        <dbReference type="ARBA" id="ARBA00022801"/>
    </source>
</evidence>
<dbReference type="InterPro" id="IPR015797">
    <property type="entry name" value="NUDIX_hydrolase-like_dom_sf"/>
</dbReference>
<comment type="caution">
    <text evidence="3">The sequence shown here is derived from an EMBL/GenBank/DDBJ whole genome shotgun (WGS) entry which is preliminary data.</text>
</comment>
<evidence type="ECO:0000313" key="3">
    <source>
        <dbReference type="EMBL" id="OJG93101.1"/>
    </source>
</evidence>